<reference evidence="1 3" key="1">
    <citation type="submission" date="2017-11" db="EMBL/GenBank/DDBJ databases">
        <title>The genome of Rhizophagus clarus HR1 reveals common genetic basis of auxotrophy among arbuscular mycorrhizal fungi.</title>
        <authorList>
            <person name="Kobayashi Y."/>
        </authorList>
    </citation>
    <scope>NUCLEOTIDE SEQUENCE [LARGE SCALE GENOMIC DNA]</scope>
    <source>
        <strain evidence="1 3">HR1</strain>
    </source>
</reference>
<dbReference type="Proteomes" id="UP000247702">
    <property type="component" value="Unassembled WGS sequence"/>
</dbReference>
<gene>
    <name evidence="2" type="ORF">RCL2_000790700</name>
    <name evidence="1" type="ORF">RclHR1_00490012</name>
</gene>
<evidence type="ECO:0000313" key="3">
    <source>
        <dbReference type="Proteomes" id="UP000247702"/>
    </source>
</evidence>
<dbReference type="AlphaFoldDB" id="A0A2Z6RJQ4"/>
<reference evidence="2" key="2">
    <citation type="submission" date="2019-10" db="EMBL/GenBank/DDBJ databases">
        <title>Conservation and host-specific expression of non-tandemly repeated heterogenous ribosome RNA gene in arbuscular mycorrhizal fungi.</title>
        <authorList>
            <person name="Maeda T."/>
            <person name="Kobayashi Y."/>
            <person name="Nakagawa T."/>
            <person name="Ezawa T."/>
            <person name="Yamaguchi K."/>
            <person name="Bino T."/>
            <person name="Nishimoto Y."/>
            <person name="Shigenobu S."/>
            <person name="Kawaguchi M."/>
        </authorList>
    </citation>
    <scope>NUCLEOTIDE SEQUENCE</scope>
    <source>
        <strain evidence="2">HR1</strain>
    </source>
</reference>
<dbReference type="Proteomes" id="UP000615446">
    <property type="component" value="Unassembled WGS sequence"/>
</dbReference>
<organism evidence="1 3">
    <name type="scientific">Rhizophagus clarus</name>
    <dbReference type="NCBI Taxonomy" id="94130"/>
    <lineage>
        <taxon>Eukaryota</taxon>
        <taxon>Fungi</taxon>
        <taxon>Fungi incertae sedis</taxon>
        <taxon>Mucoromycota</taxon>
        <taxon>Glomeromycotina</taxon>
        <taxon>Glomeromycetes</taxon>
        <taxon>Glomerales</taxon>
        <taxon>Glomeraceae</taxon>
        <taxon>Rhizophagus</taxon>
    </lineage>
</organism>
<name>A0A2Z6RJQ4_9GLOM</name>
<dbReference type="EMBL" id="BEXD01003859">
    <property type="protein sequence ID" value="GBC02926.1"/>
    <property type="molecule type" value="Genomic_DNA"/>
</dbReference>
<evidence type="ECO:0008006" key="4">
    <source>
        <dbReference type="Google" id="ProtNLM"/>
    </source>
</evidence>
<comment type="caution">
    <text evidence="1">The sequence shown here is derived from an EMBL/GenBank/DDBJ whole genome shotgun (WGS) entry which is preliminary data.</text>
</comment>
<protein>
    <recommendedName>
        <fullName evidence="4">Crinkler effector protein N-terminal domain-containing protein</fullName>
    </recommendedName>
</protein>
<dbReference type="PANTHER" id="PTHR33266">
    <property type="entry name" value="CHROMOSOME 15, WHOLE GENOME SHOTGUN SEQUENCE"/>
    <property type="match status" value="1"/>
</dbReference>
<proteinExistence type="predicted"/>
<evidence type="ECO:0000313" key="1">
    <source>
        <dbReference type="EMBL" id="GBC02926.1"/>
    </source>
</evidence>
<dbReference type="OrthoDB" id="2321600at2759"/>
<accession>A0A2Z6RJQ4</accession>
<keyword evidence="3" id="KW-1185">Reference proteome</keyword>
<dbReference type="EMBL" id="BLAL01000050">
    <property type="protein sequence ID" value="GES80635.1"/>
    <property type="molecule type" value="Genomic_DNA"/>
</dbReference>
<sequence length="905" mass="103797">MSVQLWFQFEKKLQELRKNGKNTLKLKDILDLAILPSSVLVESIVLKAKNAHEDEYTVLDSEYLRRSNFRKLSDDYDIAWANPIIVSIKESSEGEISEGEASGATTTEFTETLMITTPSQSQSNEIWIRHNNQTFSYNEEFLNQVGENFDVEKLIVLLKIRLGFIVGISDRIIILRKEDENLELQTPVSELYNTQDTALDLIINDLTDDSSKLTIDDFHYASAAFECEFKCNINYIGYFHEYITSCHNSSKDTYIPYISIVQSSGYGKSRLIKEHSNQVYTLYLNLGIDQQCFPRPSSCAKEFIISFQKAKDPDVWFNNLLAKAASIVVSEIKKSNTNQSSFWKKHLDDNGKFIWEPAIKAANEIKTDNELINIRDRPGYLEQNFTSGDGIKILLCIDEGRKLMEEINENLKISLFRCLRRALRNNKWRARGLFSVILDTTMITSQISNFLPALGYDPTIKTLSQEDKSLFKPFIYISTYNSLVVDSGNFYSQAFSMGRPCWKALRDEYIKDVIDSDPSVEDYAWEKVKLLVKAKLQGGTNNPIDNEGKNLTSIAILASLCSVDISPLVHFASSLIASHLGTCLSISQDRTKILVCYPSEPLVTEAAYEFLDDKILHLIAQSFCQGVVEPEKRGEIVGELILILTRQKLYKKLIKDKKATFFTGEIKLEIFLNNLLKDNPVLKEEHYEHNFFKRATVSFTRFVTIRTIPTLNDVRRGYKSCVAFNLKRNQQGADFLIPVKCDENYGIWIIQIKNHNLPKYDSSVKVDSTSKLEPSYVFSKTDLKELEVPYLAMYWQLGAQETGITEAEWEIASRTREEQPPRIHYIILSLKSFKVAYGNTLKALRTILEAYIDPYDPFWSYDKFLNDQTDFIESFLPWYPPNSKIDNGVLLDKYNDDDAQTPPQD</sequence>
<evidence type="ECO:0000313" key="2">
    <source>
        <dbReference type="EMBL" id="GES80635.1"/>
    </source>
</evidence>
<dbReference type="PANTHER" id="PTHR33266:SF1">
    <property type="entry name" value="F-BOX DOMAIN-CONTAINING PROTEIN"/>
    <property type="match status" value="1"/>
</dbReference>